<evidence type="ECO:0000256" key="2">
    <source>
        <dbReference type="ARBA" id="ARBA00022723"/>
    </source>
</evidence>
<dbReference type="SUPFAM" id="SSF56529">
    <property type="entry name" value="FAH"/>
    <property type="match status" value="1"/>
</dbReference>
<dbReference type="GO" id="GO:0046872">
    <property type="term" value="F:metal ion binding"/>
    <property type="evidence" value="ECO:0007669"/>
    <property type="project" value="UniProtKB-KW"/>
</dbReference>
<dbReference type="Gene3D" id="3.90.850.10">
    <property type="entry name" value="Fumarylacetoacetase-like, C-terminal domain"/>
    <property type="match status" value="1"/>
</dbReference>
<organism evidence="4 5">
    <name type="scientific">Rhizobium setariae</name>
    <dbReference type="NCBI Taxonomy" id="2801340"/>
    <lineage>
        <taxon>Bacteria</taxon>
        <taxon>Pseudomonadati</taxon>
        <taxon>Pseudomonadota</taxon>
        <taxon>Alphaproteobacteria</taxon>
        <taxon>Hyphomicrobiales</taxon>
        <taxon>Rhizobiaceae</taxon>
        <taxon>Rhizobium/Agrobacterium group</taxon>
        <taxon>Rhizobium</taxon>
    </lineage>
</organism>
<keyword evidence="4" id="KW-0378">Hydrolase</keyword>
<evidence type="ECO:0000313" key="4">
    <source>
        <dbReference type="EMBL" id="MBL0373452.1"/>
    </source>
</evidence>
<dbReference type="InterPro" id="IPR011234">
    <property type="entry name" value="Fumarylacetoacetase-like_C"/>
</dbReference>
<protein>
    <submittedName>
        <fullName evidence="4">Fumarylacetoacetate hydrolase family protein</fullName>
    </submittedName>
</protein>
<comment type="caution">
    <text evidence="4">The sequence shown here is derived from an EMBL/GenBank/DDBJ whole genome shotgun (WGS) entry which is preliminary data.</text>
</comment>
<dbReference type="GO" id="GO:0016787">
    <property type="term" value="F:hydrolase activity"/>
    <property type="evidence" value="ECO:0007669"/>
    <property type="project" value="UniProtKB-KW"/>
</dbReference>
<dbReference type="PANTHER" id="PTHR42796:SF4">
    <property type="entry name" value="FUMARYLACETOACETATE HYDROLASE DOMAIN-CONTAINING PROTEIN 2A"/>
    <property type="match status" value="1"/>
</dbReference>
<keyword evidence="2" id="KW-0479">Metal-binding</keyword>
<comment type="similarity">
    <text evidence="1">Belongs to the FAH family.</text>
</comment>
<dbReference type="RefSeq" id="WP_201659947.1">
    <property type="nucleotide sequence ID" value="NZ_JAEQNC010000008.1"/>
</dbReference>
<reference evidence="4" key="1">
    <citation type="submission" date="2021-01" db="EMBL/GenBank/DDBJ databases">
        <title>Rhizobium sp. strain KVB221 16S ribosomal RNA gene Genome sequencing and assembly.</title>
        <authorList>
            <person name="Kang M."/>
        </authorList>
    </citation>
    <scope>NUCLEOTIDE SEQUENCE</scope>
    <source>
        <strain evidence="4">KVB221</strain>
    </source>
</reference>
<dbReference type="EMBL" id="JAEQNC010000008">
    <property type="protein sequence ID" value="MBL0373452.1"/>
    <property type="molecule type" value="Genomic_DNA"/>
</dbReference>
<dbReference type="Pfam" id="PF01557">
    <property type="entry name" value="FAA_hydrolase"/>
    <property type="match status" value="1"/>
</dbReference>
<dbReference type="InterPro" id="IPR036663">
    <property type="entry name" value="Fumarylacetoacetase_C_sf"/>
</dbReference>
<dbReference type="GO" id="GO:0016853">
    <property type="term" value="F:isomerase activity"/>
    <property type="evidence" value="ECO:0007669"/>
    <property type="project" value="UniProtKB-ARBA"/>
</dbReference>
<dbReference type="PANTHER" id="PTHR42796">
    <property type="entry name" value="FUMARYLACETOACETATE HYDROLASE DOMAIN-CONTAINING PROTEIN 2A-RELATED"/>
    <property type="match status" value="1"/>
</dbReference>
<sequence>MKLATLRIGGGTRAAILRDQAFYALDWPDVGGVLVSGVALLDLKPGPYVCSIADADYAPLVLRPPKIFCVGINYISHLQELAMEQPSHPTLFSKFHTSLAGANDDIALFGMSSAIDWEAELVAVIGKWTSKADRDQAATAIAGFCLGNDVSARDLQTRTPQWLAGKTLDASTPLGPWLVSTDEIGVRPDLELSCSVNGTIMQHGRTGDLLFDAADLVVDISAFCTLEPGDIIFTGTPGGIGAARQPKQFLKSGDILMTEIDGLGRCVNRLVA</sequence>
<feature type="domain" description="Fumarylacetoacetase-like C-terminal" evidence="3">
    <location>
        <begin position="66"/>
        <end position="270"/>
    </location>
</feature>
<dbReference type="Proteomes" id="UP000633219">
    <property type="component" value="Unassembled WGS sequence"/>
</dbReference>
<evidence type="ECO:0000259" key="3">
    <source>
        <dbReference type="Pfam" id="PF01557"/>
    </source>
</evidence>
<keyword evidence="5" id="KW-1185">Reference proteome</keyword>
<dbReference type="InterPro" id="IPR051121">
    <property type="entry name" value="FAH"/>
</dbReference>
<evidence type="ECO:0000313" key="5">
    <source>
        <dbReference type="Proteomes" id="UP000633219"/>
    </source>
</evidence>
<dbReference type="GO" id="GO:0019752">
    <property type="term" value="P:carboxylic acid metabolic process"/>
    <property type="evidence" value="ECO:0007669"/>
    <property type="project" value="UniProtKB-ARBA"/>
</dbReference>
<name>A0A936YUU3_9HYPH</name>
<dbReference type="AlphaFoldDB" id="A0A936YUU3"/>
<proteinExistence type="inferred from homology"/>
<gene>
    <name evidence="4" type="ORF">JJB09_15565</name>
</gene>
<dbReference type="FunFam" id="3.90.850.10:FF:000002">
    <property type="entry name" value="2-hydroxyhepta-2,4-diene-1,7-dioate isomerase"/>
    <property type="match status" value="1"/>
</dbReference>
<evidence type="ECO:0000256" key="1">
    <source>
        <dbReference type="ARBA" id="ARBA00010211"/>
    </source>
</evidence>
<accession>A0A936YUU3</accession>